<dbReference type="NCBIfam" id="TIGR00682">
    <property type="entry name" value="lpxK"/>
    <property type="match status" value="1"/>
</dbReference>
<keyword evidence="10 13" id="KW-0067">ATP-binding</keyword>
<evidence type="ECO:0000256" key="6">
    <source>
        <dbReference type="ARBA" id="ARBA00022556"/>
    </source>
</evidence>
<dbReference type="OrthoDB" id="9789797at2"/>
<evidence type="ECO:0000256" key="9">
    <source>
        <dbReference type="ARBA" id="ARBA00022777"/>
    </source>
</evidence>
<evidence type="ECO:0000256" key="5">
    <source>
        <dbReference type="ARBA" id="ARBA00022516"/>
    </source>
</evidence>
<evidence type="ECO:0000256" key="7">
    <source>
        <dbReference type="ARBA" id="ARBA00022679"/>
    </source>
</evidence>
<comment type="pathway">
    <text evidence="2 13">Glycolipid biosynthesis; lipid IV(A) biosynthesis; lipid IV(A) from (3R)-3-hydroxytetradecanoyl-[acyl-carrier-protein] and UDP-N-acetyl-alpha-D-glucosamine: step 6/6.</text>
</comment>
<dbReference type="Proteomes" id="UP000316714">
    <property type="component" value="Unassembled WGS sequence"/>
</dbReference>
<dbReference type="PANTHER" id="PTHR42724:SF1">
    <property type="entry name" value="TETRAACYLDISACCHARIDE 4'-KINASE, MITOCHONDRIAL-RELATED"/>
    <property type="match status" value="1"/>
</dbReference>
<keyword evidence="5 13" id="KW-0444">Lipid biosynthesis</keyword>
<keyword evidence="6 13" id="KW-0441">Lipid A biosynthesis</keyword>
<comment type="function">
    <text evidence="1 13">Transfers the gamma-phosphate of ATP to the 4'-position of a tetraacyldisaccharide 1-phosphate intermediate (termed DS-1-P) to form tetraacyldisaccharide 1,4'-bis-phosphate (lipid IVA).</text>
</comment>
<dbReference type="PANTHER" id="PTHR42724">
    <property type="entry name" value="TETRAACYLDISACCHARIDE 4'-KINASE"/>
    <property type="match status" value="1"/>
</dbReference>
<dbReference type="InterPro" id="IPR003758">
    <property type="entry name" value="LpxK"/>
</dbReference>
<dbReference type="GO" id="GO:0009244">
    <property type="term" value="P:lipopolysaccharide core region biosynthetic process"/>
    <property type="evidence" value="ECO:0007669"/>
    <property type="project" value="TreeGrafter"/>
</dbReference>
<comment type="catalytic activity">
    <reaction evidence="13">
        <text>a lipid A disaccharide + ATP = a lipid IVA + ADP + H(+)</text>
        <dbReference type="Rhea" id="RHEA:67840"/>
        <dbReference type="ChEBI" id="CHEBI:15378"/>
        <dbReference type="ChEBI" id="CHEBI:30616"/>
        <dbReference type="ChEBI" id="CHEBI:176343"/>
        <dbReference type="ChEBI" id="CHEBI:176425"/>
        <dbReference type="ChEBI" id="CHEBI:456216"/>
        <dbReference type="EC" id="2.7.1.130"/>
    </reaction>
</comment>
<dbReference type="GO" id="GO:0005524">
    <property type="term" value="F:ATP binding"/>
    <property type="evidence" value="ECO:0007669"/>
    <property type="project" value="UniProtKB-UniRule"/>
</dbReference>
<evidence type="ECO:0000313" key="15">
    <source>
        <dbReference type="Proteomes" id="UP000316714"/>
    </source>
</evidence>
<evidence type="ECO:0000256" key="13">
    <source>
        <dbReference type="HAMAP-Rule" id="MF_00409"/>
    </source>
</evidence>
<keyword evidence="15" id="KW-1185">Reference proteome</keyword>
<evidence type="ECO:0000256" key="1">
    <source>
        <dbReference type="ARBA" id="ARBA00002274"/>
    </source>
</evidence>
<dbReference type="GO" id="GO:0009029">
    <property type="term" value="F:lipid-A 4'-kinase activity"/>
    <property type="evidence" value="ECO:0007669"/>
    <property type="project" value="UniProtKB-UniRule"/>
</dbReference>
<evidence type="ECO:0000256" key="3">
    <source>
        <dbReference type="ARBA" id="ARBA00012071"/>
    </source>
</evidence>
<name>A0A5C5V4Y1_9BACT</name>
<dbReference type="AlphaFoldDB" id="A0A5C5V4Y1"/>
<comment type="caution">
    <text evidence="14">The sequence shown here is derived from an EMBL/GenBank/DDBJ whole genome shotgun (WGS) entry which is preliminary data.</text>
</comment>
<gene>
    <name evidence="13 14" type="primary">lpxK</name>
    <name evidence="14" type="ORF">KOR34_34380</name>
</gene>
<dbReference type="GO" id="GO:0005886">
    <property type="term" value="C:plasma membrane"/>
    <property type="evidence" value="ECO:0007669"/>
    <property type="project" value="TreeGrafter"/>
</dbReference>
<comment type="similarity">
    <text evidence="13">Belongs to the LpxK family.</text>
</comment>
<keyword evidence="11 13" id="KW-0443">Lipid metabolism</keyword>
<dbReference type="EMBL" id="SIHJ01000002">
    <property type="protein sequence ID" value="TWT33606.1"/>
    <property type="molecule type" value="Genomic_DNA"/>
</dbReference>
<evidence type="ECO:0000256" key="12">
    <source>
        <dbReference type="ARBA" id="ARBA00029757"/>
    </source>
</evidence>
<evidence type="ECO:0000256" key="4">
    <source>
        <dbReference type="ARBA" id="ARBA00016436"/>
    </source>
</evidence>
<sequence length="378" mass="41327">MGPCRESPGSVQSPPLPYSPLNEQFFHDLVSGRRRGPVAAALRAGLWGAQWPYRAVVAARNRRYDHSSDAVTRASVPVISIGNLTVGGTGKTPMVKWVARRLREQHVRVAILSRGYGAEEGGLNDEAIELEESLPDVPHVQDPDRVASAAIAIEELESQLLLLDDAFQHRRLGRDLDIVLLDATCPFGHGHLLPRGLLREPVGSLRRADVVCLTRADMASEPDREAIRRRVAQAAPEALWCEAAHAPQRLINAAGAQAELAAASGRRVAAFCGIGNPAAFRRTVEELGGEVVAWREFPDHHRYTREDIEKITADAEPAELVLCTHKDLAKVQSEELGQRPLWAVEIEMRLLLGEEPLSALINEIAARALEAGERGESC</sequence>
<feature type="binding site" evidence="13">
    <location>
        <begin position="85"/>
        <end position="92"/>
    </location>
    <ligand>
        <name>ATP</name>
        <dbReference type="ChEBI" id="CHEBI:30616"/>
    </ligand>
</feature>
<proteinExistence type="inferred from homology"/>
<keyword evidence="7 13" id="KW-0808">Transferase</keyword>
<evidence type="ECO:0000256" key="11">
    <source>
        <dbReference type="ARBA" id="ARBA00023098"/>
    </source>
</evidence>
<dbReference type="InterPro" id="IPR027417">
    <property type="entry name" value="P-loop_NTPase"/>
</dbReference>
<dbReference type="EC" id="2.7.1.130" evidence="3 13"/>
<dbReference type="HAMAP" id="MF_00409">
    <property type="entry name" value="LpxK"/>
    <property type="match status" value="1"/>
</dbReference>
<keyword evidence="8 13" id="KW-0547">Nucleotide-binding</keyword>
<protein>
    <recommendedName>
        <fullName evidence="4 13">Tetraacyldisaccharide 4'-kinase</fullName>
        <ecNumber evidence="3 13">2.7.1.130</ecNumber>
    </recommendedName>
    <alternativeName>
        <fullName evidence="12 13">Lipid A 4'-kinase</fullName>
    </alternativeName>
</protein>
<evidence type="ECO:0000256" key="10">
    <source>
        <dbReference type="ARBA" id="ARBA00022840"/>
    </source>
</evidence>
<dbReference type="Pfam" id="PF02606">
    <property type="entry name" value="LpxK"/>
    <property type="match status" value="1"/>
</dbReference>
<organism evidence="14 15">
    <name type="scientific">Posidoniimonas corsicana</name>
    <dbReference type="NCBI Taxonomy" id="1938618"/>
    <lineage>
        <taxon>Bacteria</taxon>
        <taxon>Pseudomonadati</taxon>
        <taxon>Planctomycetota</taxon>
        <taxon>Planctomycetia</taxon>
        <taxon>Pirellulales</taxon>
        <taxon>Lacipirellulaceae</taxon>
        <taxon>Posidoniimonas</taxon>
    </lineage>
</organism>
<dbReference type="SUPFAM" id="SSF52540">
    <property type="entry name" value="P-loop containing nucleoside triphosphate hydrolases"/>
    <property type="match status" value="1"/>
</dbReference>
<evidence type="ECO:0000256" key="8">
    <source>
        <dbReference type="ARBA" id="ARBA00022741"/>
    </source>
</evidence>
<reference evidence="14 15" key="1">
    <citation type="submission" date="2019-02" db="EMBL/GenBank/DDBJ databases">
        <title>Deep-cultivation of Planctomycetes and their phenomic and genomic characterization uncovers novel biology.</title>
        <authorList>
            <person name="Wiegand S."/>
            <person name="Jogler M."/>
            <person name="Boedeker C."/>
            <person name="Pinto D."/>
            <person name="Vollmers J."/>
            <person name="Rivas-Marin E."/>
            <person name="Kohn T."/>
            <person name="Peeters S.H."/>
            <person name="Heuer A."/>
            <person name="Rast P."/>
            <person name="Oberbeckmann S."/>
            <person name="Bunk B."/>
            <person name="Jeske O."/>
            <person name="Meyerdierks A."/>
            <person name="Storesund J.E."/>
            <person name="Kallscheuer N."/>
            <person name="Luecker S."/>
            <person name="Lage O.M."/>
            <person name="Pohl T."/>
            <person name="Merkel B.J."/>
            <person name="Hornburger P."/>
            <person name="Mueller R.-W."/>
            <person name="Bruemmer F."/>
            <person name="Labrenz M."/>
            <person name="Spormann A.M."/>
            <person name="Op Den Camp H."/>
            <person name="Overmann J."/>
            <person name="Amann R."/>
            <person name="Jetten M.S.M."/>
            <person name="Mascher T."/>
            <person name="Medema M.H."/>
            <person name="Devos D.P."/>
            <person name="Kaster A.-K."/>
            <person name="Ovreas L."/>
            <person name="Rohde M."/>
            <person name="Galperin M.Y."/>
            <person name="Jogler C."/>
        </authorList>
    </citation>
    <scope>NUCLEOTIDE SEQUENCE [LARGE SCALE GENOMIC DNA]</scope>
    <source>
        <strain evidence="14 15">KOR34</strain>
    </source>
</reference>
<accession>A0A5C5V4Y1</accession>
<keyword evidence="9 13" id="KW-0418">Kinase</keyword>
<dbReference type="GO" id="GO:0009245">
    <property type="term" value="P:lipid A biosynthetic process"/>
    <property type="evidence" value="ECO:0007669"/>
    <property type="project" value="UniProtKB-UniRule"/>
</dbReference>
<evidence type="ECO:0000313" key="14">
    <source>
        <dbReference type="EMBL" id="TWT33606.1"/>
    </source>
</evidence>
<evidence type="ECO:0000256" key="2">
    <source>
        <dbReference type="ARBA" id="ARBA00004870"/>
    </source>
</evidence>
<dbReference type="UniPathway" id="UPA00359">
    <property type="reaction ID" value="UER00482"/>
</dbReference>